<dbReference type="EMBL" id="CM023482">
    <property type="protein sequence ID" value="KAH6940072.1"/>
    <property type="molecule type" value="Genomic_DNA"/>
</dbReference>
<accession>A0ACB7T3W5</accession>
<evidence type="ECO:0000313" key="2">
    <source>
        <dbReference type="Proteomes" id="UP000821845"/>
    </source>
</evidence>
<reference evidence="1" key="1">
    <citation type="submission" date="2020-05" db="EMBL/GenBank/DDBJ databases">
        <title>Large-scale comparative analyses of tick genomes elucidate their genetic diversity and vector capacities.</title>
        <authorList>
            <person name="Jia N."/>
            <person name="Wang J."/>
            <person name="Shi W."/>
            <person name="Du L."/>
            <person name="Sun Y."/>
            <person name="Zhan W."/>
            <person name="Jiang J."/>
            <person name="Wang Q."/>
            <person name="Zhang B."/>
            <person name="Ji P."/>
            <person name="Sakyi L.B."/>
            <person name="Cui X."/>
            <person name="Yuan T."/>
            <person name="Jiang B."/>
            <person name="Yang W."/>
            <person name="Lam T.T.-Y."/>
            <person name="Chang Q."/>
            <person name="Ding S."/>
            <person name="Wang X."/>
            <person name="Zhu J."/>
            <person name="Ruan X."/>
            <person name="Zhao L."/>
            <person name="Wei J."/>
            <person name="Que T."/>
            <person name="Du C."/>
            <person name="Cheng J."/>
            <person name="Dai P."/>
            <person name="Han X."/>
            <person name="Huang E."/>
            <person name="Gao Y."/>
            <person name="Liu J."/>
            <person name="Shao H."/>
            <person name="Ye R."/>
            <person name="Li L."/>
            <person name="Wei W."/>
            <person name="Wang X."/>
            <person name="Wang C."/>
            <person name="Yang T."/>
            <person name="Huo Q."/>
            <person name="Li W."/>
            <person name="Guo W."/>
            <person name="Chen H."/>
            <person name="Zhou L."/>
            <person name="Ni X."/>
            <person name="Tian J."/>
            <person name="Zhou Y."/>
            <person name="Sheng Y."/>
            <person name="Liu T."/>
            <person name="Pan Y."/>
            <person name="Xia L."/>
            <person name="Li J."/>
            <person name="Zhao F."/>
            <person name="Cao W."/>
        </authorList>
    </citation>
    <scope>NUCLEOTIDE SEQUENCE</scope>
    <source>
        <strain evidence="1">Hyas-2018</strain>
    </source>
</reference>
<gene>
    <name evidence="1" type="ORF">HPB50_024637</name>
</gene>
<name>A0ACB7T3W5_HYAAI</name>
<proteinExistence type="predicted"/>
<sequence length="205" mass="22985">MYDEIAVIVPEHPSLPLDVPLPVWMANFESPTSFWLRLVESKNPFIRHFVRGCERHLYSVQIGQYCVADTRHTIVDLARAVVTDVYRSTAGVPLSAEVLCIDYGLTLVLGLDRLFPLTAEDAGTPRVAFHCRLHRVATNTRQRPMLQLQPGAQLEAVLVGISDTGVYQTRLFVLREEAEGTFAKADIAREFISSGEATEIRYLKS</sequence>
<comment type="caution">
    <text evidence="1">The sequence shown here is derived from an EMBL/GenBank/DDBJ whole genome shotgun (WGS) entry which is preliminary data.</text>
</comment>
<protein>
    <submittedName>
        <fullName evidence="1">Uncharacterized protein</fullName>
    </submittedName>
</protein>
<keyword evidence="2" id="KW-1185">Reference proteome</keyword>
<dbReference type="Proteomes" id="UP000821845">
    <property type="component" value="Chromosome 2"/>
</dbReference>
<organism evidence="1 2">
    <name type="scientific">Hyalomma asiaticum</name>
    <name type="common">Tick</name>
    <dbReference type="NCBI Taxonomy" id="266040"/>
    <lineage>
        <taxon>Eukaryota</taxon>
        <taxon>Metazoa</taxon>
        <taxon>Ecdysozoa</taxon>
        <taxon>Arthropoda</taxon>
        <taxon>Chelicerata</taxon>
        <taxon>Arachnida</taxon>
        <taxon>Acari</taxon>
        <taxon>Parasitiformes</taxon>
        <taxon>Ixodida</taxon>
        <taxon>Ixodoidea</taxon>
        <taxon>Ixodidae</taxon>
        <taxon>Hyalomminae</taxon>
        <taxon>Hyalomma</taxon>
    </lineage>
</organism>
<evidence type="ECO:0000313" key="1">
    <source>
        <dbReference type="EMBL" id="KAH6940072.1"/>
    </source>
</evidence>